<dbReference type="InterPro" id="IPR017961">
    <property type="entry name" value="DNA_pol_Y-fam_little_finger"/>
</dbReference>
<dbReference type="Gene3D" id="3.30.1490.100">
    <property type="entry name" value="DNA polymerase, Y-family, little finger domain"/>
    <property type="match status" value="1"/>
</dbReference>
<dbReference type="Proteomes" id="UP000199643">
    <property type="component" value="Unassembled WGS sequence"/>
</dbReference>
<dbReference type="GO" id="GO:0003684">
    <property type="term" value="F:damaged DNA binding"/>
    <property type="evidence" value="ECO:0007669"/>
    <property type="project" value="InterPro"/>
</dbReference>
<dbReference type="GO" id="GO:0003887">
    <property type="term" value="F:DNA-directed DNA polymerase activity"/>
    <property type="evidence" value="ECO:0007669"/>
    <property type="project" value="TreeGrafter"/>
</dbReference>
<dbReference type="CDD" id="cd01700">
    <property type="entry name" value="PolY_Pol_V_umuC"/>
    <property type="match status" value="1"/>
</dbReference>
<reference evidence="8" key="1">
    <citation type="submission" date="2016-10" db="EMBL/GenBank/DDBJ databases">
        <authorList>
            <person name="Varghese N."/>
            <person name="Submissions S."/>
        </authorList>
    </citation>
    <scope>NUCLEOTIDE SEQUENCE [LARGE SCALE GENOMIC DNA]</scope>
    <source>
        <strain evidence="8">DSM 17933</strain>
    </source>
</reference>
<dbReference type="Pfam" id="PF11799">
    <property type="entry name" value="IMS_C"/>
    <property type="match status" value="1"/>
</dbReference>
<organism evidence="7 8">
    <name type="scientific">Pedobacter terrae</name>
    <dbReference type="NCBI Taxonomy" id="405671"/>
    <lineage>
        <taxon>Bacteria</taxon>
        <taxon>Pseudomonadati</taxon>
        <taxon>Bacteroidota</taxon>
        <taxon>Sphingobacteriia</taxon>
        <taxon>Sphingobacteriales</taxon>
        <taxon>Sphingobacteriaceae</taxon>
        <taxon>Pedobacter</taxon>
    </lineage>
</organism>
<evidence type="ECO:0000256" key="3">
    <source>
        <dbReference type="ARBA" id="ARBA00023199"/>
    </source>
</evidence>
<dbReference type="Pfam" id="PF13438">
    <property type="entry name" value="DUF4113"/>
    <property type="match status" value="1"/>
</dbReference>
<dbReference type="SUPFAM" id="SSF100879">
    <property type="entry name" value="Lesion bypass DNA polymerase (Y-family), little finger domain"/>
    <property type="match status" value="1"/>
</dbReference>
<keyword evidence="5" id="KW-0742">SOS response</keyword>
<protein>
    <submittedName>
        <fullName evidence="7">DNA polymerase V</fullName>
    </submittedName>
</protein>
<dbReference type="InterPro" id="IPR001126">
    <property type="entry name" value="UmuC"/>
</dbReference>
<dbReference type="OrthoDB" id="9808813at2"/>
<dbReference type="PROSITE" id="PS50173">
    <property type="entry name" value="UMUC"/>
    <property type="match status" value="1"/>
</dbReference>
<keyword evidence="2" id="KW-0227">DNA damage</keyword>
<evidence type="ECO:0000256" key="1">
    <source>
        <dbReference type="ARBA" id="ARBA00010945"/>
    </source>
</evidence>
<dbReference type="GO" id="GO:0042276">
    <property type="term" value="P:error-prone translesion synthesis"/>
    <property type="evidence" value="ECO:0007669"/>
    <property type="project" value="TreeGrafter"/>
</dbReference>
<comment type="similarity">
    <text evidence="1">Belongs to the DNA polymerase type-Y family.</text>
</comment>
<dbReference type="Gene3D" id="3.40.1170.60">
    <property type="match status" value="1"/>
</dbReference>
<gene>
    <name evidence="7" type="ORF">SAMN05421827_12848</name>
</gene>
<dbReference type="GO" id="GO:0009432">
    <property type="term" value="P:SOS response"/>
    <property type="evidence" value="ECO:0007669"/>
    <property type="project" value="UniProtKB-KW"/>
</dbReference>
<dbReference type="InterPro" id="IPR036775">
    <property type="entry name" value="DNA_pol_Y-fam_lit_finger_sf"/>
</dbReference>
<dbReference type="PANTHER" id="PTHR11076:SF34">
    <property type="entry name" value="PROTEIN UMUC"/>
    <property type="match status" value="1"/>
</dbReference>
<evidence type="ECO:0000256" key="4">
    <source>
        <dbReference type="ARBA" id="ARBA00023204"/>
    </source>
</evidence>
<name>A0A1G8D8F2_9SPHI</name>
<keyword evidence="8" id="KW-1185">Reference proteome</keyword>
<feature type="domain" description="UmuC" evidence="6">
    <location>
        <begin position="2"/>
        <end position="185"/>
    </location>
</feature>
<proteinExistence type="inferred from homology"/>
<dbReference type="EMBL" id="FNCH01000028">
    <property type="protein sequence ID" value="SDH54068.1"/>
    <property type="molecule type" value="Genomic_DNA"/>
</dbReference>
<keyword evidence="4" id="KW-0234">DNA repair</keyword>
<dbReference type="InterPro" id="IPR024728">
    <property type="entry name" value="PolY_HhH_motif"/>
</dbReference>
<dbReference type="Gene3D" id="3.30.70.270">
    <property type="match status" value="1"/>
</dbReference>
<dbReference type="Pfam" id="PF00817">
    <property type="entry name" value="IMS"/>
    <property type="match status" value="1"/>
</dbReference>
<dbReference type="InterPro" id="IPR043502">
    <property type="entry name" value="DNA/RNA_pol_sf"/>
</dbReference>
<evidence type="ECO:0000313" key="8">
    <source>
        <dbReference type="Proteomes" id="UP000199643"/>
    </source>
</evidence>
<dbReference type="Pfam" id="PF11798">
    <property type="entry name" value="IMS_HHH"/>
    <property type="match status" value="1"/>
</dbReference>
<accession>A0A1G8D8F2</accession>
<dbReference type="SUPFAM" id="SSF56672">
    <property type="entry name" value="DNA/RNA polymerases"/>
    <property type="match status" value="1"/>
</dbReference>
<dbReference type="GO" id="GO:0005829">
    <property type="term" value="C:cytosol"/>
    <property type="evidence" value="ECO:0007669"/>
    <property type="project" value="TreeGrafter"/>
</dbReference>
<dbReference type="PANTHER" id="PTHR11076">
    <property type="entry name" value="DNA REPAIR POLYMERASE UMUC / TRANSFERASE FAMILY MEMBER"/>
    <property type="match status" value="1"/>
</dbReference>
<evidence type="ECO:0000259" key="6">
    <source>
        <dbReference type="PROSITE" id="PS50173"/>
    </source>
</evidence>
<dbReference type="InterPro" id="IPR043128">
    <property type="entry name" value="Rev_trsase/Diguanyl_cyclase"/>
</dbReference>
<dbReference type="STRING" id="405671.SAMN05421827_12848"/>
<evidence type="ECO:0000256" key="5">
    <source>
        <dbReference type="ARBA" id="ARBA00023236"/>
    </source>
</evidence>
<dbReference type="GO" id="GO:0006281">
    <property type="term" value="P:DNA repair"/>
    <property type="evidence" value="ECO:0007669"/>
    <property type="project" value="UniProtKB-KW"/>
</dbReference>
<evidence type="ECO:0000313" key="7">
    <source>
        <dbReference type="EMBL" id="SDH54068.1"/>
    </source>
</evidence>
<evidence type="ECO:0000256" key="2">
    <source>
        <dbReference type="ARBA" id="ARBA00022763"/>
    </source>
</evidence>
<dbReference type="InterPro" id="IPR025188">
    <property type="entry name" value="DUF4113"/>
</dbReference>
<dbReference type="RefSeq" id="WP_090504166.1">
    <property type="nucleotide sequence ID" value="NZ_FNCH01000028.1"/>
</dbReference>
<dbReference type="Gene3D" id="1.10.150.20">
    <property type="entry name" value="5' to 3' exonuclease, C-terminal subdomain"/>
    <property type="match status" value="1"/>
</dbReference>
<sequence>MIVHADCDAFYVSSERVFNPSLIGKPVVILSNGDHTVVALSKEAKALGIKRGDNIKRIMALYGHHGLQALSSNYTLYGDMSSRVMEVFGQYTPDMEFYSIDEAFANLYRHKYIDLDSYVMDAKNKILQYTGIPVSVGIGQTKALAKTATKYAKKETANGFYRIKNNEDRIRLLKWLPVGDVWGIGSKYEEKLLAMGIKTAYDFSIMPGEKVNELMTIVGYRLWCELNGQQRINFEYEVPNKKGIGSAKGFGTKVTELSQLQEALEVYLSRCCDKLRAQNLACKHLSVFIHTNPFATEEPQYYKSIEVELPVATYHTHLLKEEANKLLKGIYRIGFDYKRVGVFLSRLVPIGAIQSNLFDNPNTERNAKLTAVLDAMNGRYGRDKLRFASMGYKHDWKARADKLSLHFTTDKDDIILIQ</sequence>
<dbReference type="AlphaFoldDB" id="A0A1G8D8F2"/>
<keyword evidence="3" id="KW-0741">SOS mutagenesis</keyword>
<dbReference type="InterPro" id="IPR050116">
    <property type="entry name" value="DNA_polymerase-Y"/>
</dbReference>